<accession>A0AAD2FLE7</accession>
<evidence type="ECO:0000259" key="2">
    <source>
        <dbReference type="PROSITE" id="PS50175"/>
    </source>
</evidence>
<dbReference type="EMBL" id="CAKOGP040000894">
    <property type="protein sequence ID" value="CAJ1940496.1"/>
    <property type="molecule type" value="Genomic_DNA"/>
</dbReference>
<dbReference type="Pfam" id="PF00077">
    <property type="entry name" value="RVP"/>
    <property type="match status" value="1"/>
</dbReference>
<dbReference type="SUPFAM" id="SSF50630">
    <property type="entry name" value="Acid proteases"/>
    <property type="match status" value="1"/>
</dbReference>
<comment type="caution">
    <text evidence="3">The sequence shown here is derived from an EMBL/GenBank/DDBJ whole genome shotgun (WGS) entry which is preliminary data.</text>
</comment>
<dbReference type="InterPro" id="IPR021109">
    <property type="entry name" value="Peptidase_aspartic_dom_sf"/>
</dbReference>
<evidence type="ECO:0000313" key="3">
    <source>
        <dbReference type="EMBL" id="CAJ1940496.1"/>
    </source>
</evidence>
<evidence type="ECO:0000256" key="1">
    <source>
        <dbReference type="ARBA" id="ARBA00022801"/>
    </source>
</evidence>
<dbReference type="AlphaFoldDB" id="A0AAD2FLE7"/>
<dbReference type="Gene3D" id="2.40.70.10">
    <property type="entry name" value="Acid Proteases"/>
    <property type="match status" value="1"/>
</dbReference>
<keyword evidence="1" id="KW-0378">Hydrolase</keyword>
<protein>
    <recommendedName>
        <fullName evidence="2">Peptidase A2 domain-containing protein</fullName>
    </recommendedName>
</protein>
<dbReference type="PROSITE" id="PS00141">
    <property type="entry name" value="ASP_PROTEASE"/>
    <property type="match status" value="1"/>
</dbReference>
<gene>
    <name evidence="3" type="ORF">CYCCA115_LOCUS7069</name>
</gene>
<name>A0AAD2FLE7_9STRA</name>
<dbReference type="InterPro" id="IPR001995">
    <property type="entry name" value="Peptidase_A2_cat"/>
</dbReference>
<proteinExistence type="predicted"/>
<keyword evidence="4" id="KW-1185">Reference proteome</keyword>
<organism evidence="3 4">
    <name type="scientific">Cylindrotheca closterium</name>
    <dbReference type="NCBI Taxonomy" id="2856"/>
    <lineage>
        <taxon>Eukaryota</taxon>
        <taxon>Sar</taxon>
        <taxon>Stramenopiles</taxon>
        <taxon>Ochrophyta</taxon>
        <taxon>Bacillariophyta</taxon>
        <taxon>Bacillariophyceae</taxon>
        <taxon>Bacillariophycidae</taxon>
        <taxon>Bacillariales</taxon>
        <taxon>Bacillariaceae</taxon>
        <taxon>Cylindrotheca</taxon>
    </lineage>
</organism>
<dbReference type="GO" id="GO:0006508">
    <property type="term" value="P:proteolysis"/>
    <property type="evidence" value="ECO:0007669"/>
    <property type="project" value="InterPro"/>
</dbReference>
<sequence>MSTPVLHIRIQEKLGTPKCKTIRALLDSGTSSTILDLRHAKKLRVKRASTTSWATAAGTFETSQRAKVCMQLPQLSESLTIDTDVHLAKSISPRYDMIIGRDLMRELGIKMDFEYDMIEYQNLSIPMTDINELDALNDLQFITGIKEPKSTAEAVERVSKILDAKYAPVL</sequence>
<dbReference type="Proteomes" id="UP001295423">
    <property type="component" value="Unassembled WGS sequence"/>
</dbReference>
<dbReference type="InterPro" id="IPR001969">
    <property type="entry name" value="Aspartic_peptidase_AS"/>
</dbReference>
<evidence type="ECO:0000313" key="4">
    <source>
        <dbReference type="Proteomes" id="UP001295423"/>
    </source>
</evidence>
<reference evidence="3" key="1">
    <citation type="submission" date="2023-08" db="EMBL/GenBank/DDBJ databases">
        <authorList>
            <person name="Audoor S."/>
            <person name="Bilcke G."/>
        </authorList>
    </citation>
    <scope>NUCLEOTIDE SEQUENCE</scope>
</reference>
<dbReference type="PROSITE" id="PS50175">
    <property type="entry name" value="ASP_PROT_RETROV"/>
    <property type="match status" value="1"/>
</dbReference>
<feature type="domain" description="Peptidase A2" evidence="2">
    <location>
        <begin position="22"/>
        <end position="103"/>
    </location>
</feature>
<dbReference type="InterPro" id="IPR018061">
    <property type="entry name" value="Retropepsins"/>
</dbReference>
<dbReference type="GO" id="GO:0004190">
    <property type="term" value="F:aspartic-type endopeptidase activity"/>
    <property type="evidence" value="ECO:0007669"/>
    <property type="project" value="InterPro"/>
</dbReference>